<dbReference type="AlphaFoldDB" id="A0A4Y2U6C4"/>
<proteinExistence type="predicted"/>
<reference evidence="2 3" key="1">
    <citation type="journal article" date="2019" name="Sci. Rep.">
        <title>Orb-weaving spider Araneus ventricosus genome elucidates the spidroin gene catalogue.</title>
        <authorList>
            <person name="Kono N."/>
            <person name="Nakamura H."/>
            <person name="Ohtoshi R."/>
            <person name="Moran D.A.P."/>
            <person name="Shinohara A."/>
            <person name="Yoshida Y."/>
            <person name="Fujiwara M."/>
            <person name="Mori M."/>
            <person name="Tomita M."/>
            <person name="Arakawa K."/>
        </authorList>
    </citation>
    <scope>NUCLEOTIDE SEQUENCE [LARGE SCALE GENOMIC DNA]</scope>
</reference>
<name>A0A4Y2U6C4_ARAVE</name>
<dbReference type="EMBL" id="BGPR01034131">
    <property type="protein sequence ID" value="GBO08368.1"/>
    <property type="molecule type" value="Genomic_DNA"/>
</dbReference>
<accession>A0A4Y2U6C4</accession>
<gene>
    <name evidence="2" type="ORF">AVEN_69711_1</name>
</gene>
<dbReference type="Proteomes" id="UP000499080">
    <property type="component" value="Unassembled WGS sequence"/>
</dbReference>
<evidence type="ECO:0000313" key="2">
    <source>
        <dbReference type="EMBL" id="GBO08368.1"/>
    </source>
</evidence>
<feature type="coiled-coil region" evidence="1">
    <location>
        <begin position="356"/>
        <end position="400"/>
    </location>
</feature>
<dbReference type="OrthoDB" id="6437959at2759"/>
<keyword evidence="3" id="KW-1185">Reference proteome</keyword>
<sequence>MRPTKQTSSFSNFEKLIFPEKSPVPQDISIPNRETKFSAAVTNTPLSIYSKRLFSKFVPNNMQQIPYTGKTSGDKNSYGSKADNESILKYQAPSVVSSHNYARISEIPKTNGLFESQRIPKPATQSYHRPTSLFNNFSYSASTNLTKNLTDIPITKTEKDDDISQPEVQKSSLNLEVFPRLQETTNQSENEEHVESQYIQTKSPLNEPVFVFNLPKQTYVDTMTNASKPIPFQPDLNDFTSMKMKTQSQPNYKSLSSTSFGASPLSTVFDSNSDKGGPYYHYVMNIGKNSGDNVSDLIEKYFKLSNTNEQINEGKKRVFSGSTKNIIESVKDAHTFNNITNDELKLKEQSLDSNEINNITNNIKNDELKLEEESLNSNENNNITNNIKNDELKLKEERLDSNENTNTIPFSAAGLNESFDTVDLGNHSGNISQITLQEKISSGNEIHNISEAVNGDIMKIVNDQVLSSPKFTKNNVADVVHELNIMPFHLVEIEEIMDTSYSNDSSLNQVSNVLEEHTREFTDSDSTTGFQSERFDNANRDIISANTTEIPFLKFSDIIPTTHRPNESKELHTLFASVPAFNDSVNTVPEILLSDKLNGTLLNFENEELNGIFKAVPENSSALNDLISQVKSTKVSSADILLKNYENYSAASNTYYPDKSVINITAKLNLLRPADEVILHNEISPLNSSHKEGRVLNSENSHPVLEMMIPKAEMNDFIMKINNTPVLIRILHPELIESETIPHVFTIQGGDRNYSK</sequence>
<keyword evidence="1" id="KW-0175">Coiled coil</keyword>
<protein>
    <submittedName>
        <fullName evidence="2">Uncharacterized protein</fullName>
    </submittedName>
</protein>
<evidence type="ECO:0000313" key="3">
    <source>
        <dbReference type="Proteomes" id="UP000499080"/>
    </source>
</evidence>
<organism evidence="2 3">
    <name type="scientific">Araneus ventricosus</name>
    <name type="common">Orbweaver spider</name>
    <name type="synonym">Epeira ventricosa</name>
    <dbReference type="NCBI Taxonomy" id="182803"/>
    <lineage>
        <taxon>Eukaryota</taxon>
        <taxon>Metazoa</taxon>
        <taxon>Ecdysozoa</taxon>
        <taxon>Arthropoda</taxon>
        <taxon>Chelicerata</taxon>
        <taxon>Arachnida</taxon>
        <taxon>Araneae</taxon>
        <taxon>Araneomorphae</taxon>
        <taxon>Entelegynae</taxon>
        <taxon>Araneoidea</taxon>
        <taxon>Araneidae</taxon>
        <taxon>Araneus</taxon>
    </lineage>
</organism>
<comment type="caution">
    <text evidence="2">The sequence shown here is derived from an EMBL/GenBank/DDBJ whole genome shotgun (WGS) entry which is preliminary data.</text>
</comment>
<evidence type="ECO:0000256" key="1">
    <source>
        <dbReference type="SAM" id="Coils"/>
    </source>
</evidence>